<evidence type="ECO:0000313" key="3">
    <source>
        <dbReference type="Proteomes" id="UP000233256"/>
    </source>
</evidence>
<dbReference type="InterPro" id="IPR036513">
    <property type="entry name" value="STAS_dom_sf"/>
</dbReference>
<organism evidence="2 3">
    <name type="scientific">Candidatus Wallbacteria bacterium HGW-Wallbacteria-1</name>
    <dbReference type="NCBI Taxonomy" id="2013854"/>
    <lineage>
        <taxon>Bacteria</taxon>
        <taxon>Candidatus Walliibacteriota</taxon>
    </lineage>
</organism>
<dbReference type="AlphaFoldDB" id="A0A2N1PQQ9"/>
<name>A0A2N1PQQ9_9BACT</name>
<proteinExistence type="predicted"/>
<evidence type="ECO:0000313" key="2">
    <source>
        <dbReference type="EMBL" id="PKK90681.1"/>
    </source>
</evidence>
<gene>
    <name evidence="2" type="ORF">CVV64_07300</name>
</gene>
<comment type="caution">
    <text evidence="2">The sequence shown here is derived from an EMBL/GenBank/DDBJ whole genome shotgun (WGS) entry which is preliminary data.</text>
</comment>
<dbReference type="InterPro" id="IPR002645">
    <property type="entry name" value="STAS_dom"/>
</dbReference>
<dbReference type="PROSITE" id="PS50801">
    <property type="entry name" value="STAS"/>
    <property type="match status" value="1"/>
</dbReference>
<dbReference type="InterPro" id="IPR009875">
    <property type="entry name" value="PilZ_domain"/>
</dbReference>
<sequence>MADANLQFGASTFSNVVILDIKGSLIYSNFEKLEMAMKLLSEQGHKMVLLECSDLENLDKRSVDFLVSMAINMEKFGGQLAISGLRPEAIDGKLPDLRKRVFDFLADRVNVFKNESEAINYFLDPGQSSDNEDDEITMAMKLNRNAYLVNREGVGISCKVILWNDMKIILTPNQPVTVDDLPEKGSVTRIRVLTMKGCITLNTKVAALTNQQDSSDDSGLLCDPDIDFNLIEDIAKFQNRVKNCTLIVLEPPSRGKESLGRLQERHDIRIVVDYARILDATQNAEFKFAQGVTRNISCEGMFLEVDSPIDRGTPLMFSFRLGTARIDTLIGIVTRVIPILEQRTKKSSRRDRHGLGIRFSSIHPEDRLKIFQHVMSLALARKRKREENI</sequence>
<dbReference type="Pfam" id="PF07238">
    <property type="entry name" value="PilZ"/>
    <property type="match status" value="1"/>
</dbReference>
<dbReference type="Pfam" id="PF01740">
    <property type="entry name" value="STAS"/>
    <property type="match status" value="1"/>
</dbReference>
<reference evidence="2 3" key="1">
    <citation type="journal article" date="2017" name="ISME J.">
        <title>Potential for microbial H2 and metal transformations associated with novel bacteria and archaea in deep terrestrial subsurface sediments.</title>
        <authorList>
            <person name="Hernsdorf A.W."/>
            <person name="Amano Y."/>
            <person name="Miyakawa K."/>
            <person name="Ise K."/>
            <person name="Suzuki Y."/>
            <person name="Anantharaman K."/>
            <person name="Probst A."/>
            <person name="Burstein D."/>
            <person name="Thomas B.C."/>
            <person name="Banfield J.F."/>
        </authorList>
    </citation>
    <scope>NUCLEOTIDE SEQUENCE [LARGE SCALE GENOMIC DNA]</scope>
    <source>
        <strain evidence="2">HGW-Wallbacteria-1</strain>
    </source>
</reference>
<dbReference type="Gene3D" id="2.40.10.220">
    <property type="entry name" value="predicted glycosyltransferase like domains"/>
    <property type="match status" value="1"/>
</dbReference>
<dbReference type="GO" id="GO:0035438">
    <property type="term" value="F:cyclic-di-GMP binding"/>
    <property type="evidence" value="ECO:0007669"/>
    <property type="project" value="InterPro"/>
</dbReference>
<dbReference type="EMBL" id="PGXC01000004">
    <property type="protein sequence ID" value="PKK90681.1"/>
    <property type="molecule type" value="Genomic_DNA"/>
</dbReference>
<dbReference type="Proteomes" id="UP000233256">
    <property type="component" value="Unassembled WGS sequence"/>
</dbReference>
<protein>
    <recommendedName>
        <fullName evidence="1">STAS domain-containing protein</fullName>
    </recommendedName>
</protein>
<evidence type="ECO:0000259" key="1">
    <source>
        <dbReference type="PROSITE" id="PS50801"/>
    </source>
</evidence>
<dbReference type="Gene3D" id="3.30.750.24">
    <property type="entry name" value="STAS domain"/>
    <property type="match status" value="1"/>
</dbReference>
<accession>A0A2N1PQQ9</accession>
<dbReference type="SUPFAM" id="SSF52091">
    <property type="entry name" value="SpoIIaa-like"/>
    <property type="match status" value="1"/>
</dbReference>
<feature type="domain" description="STAS" evidence="1">
    <location>
        <begin position="6"/>
        <end position="122"/>
    </location>
</feature>